<gene>
    <name evidence="2" type="primary">jg9932</name>
    <name evidence="2" type="ORF">PAEG_LOCUS22584</name>
</gene>
<evidence type="ECO:0000256" key="1">
    <source>
        <dbReference type="SAM" id="MobiDB-lite"/>
    </source>
</evidence>
<comment type="caution">
    <text evidence="2">The sequence shown here is derived from an EMBL/GenBank/DDBJ whole genome shotgun (WGS) entry which is preliminary data.</text>
</comment>
<dbReference type="EMBL" id="CAKXAJ010026069">
    <property type="protein sequence ID" value="CAH2253945.1"/>
    <property type="molecule type" value="Genomic_DNA"/>
</dbReference>
<protein>
    <submittedName>
        <fullName evidence="2">Jg9932 protein</fullName>
    </submittedName>
</protein>
<name>A0A8S4S9X3_9NEOP</name>
<reference evidence="2" key="1">
    <citation type="submission" date="2022-03" db="EMBL/GenBank/DDBJ databases">
        <authorList>
            <person name="Lindestad O."/>
        </authorList>
    </citation>
    <scope>NUCLEOTIDE SEQUENCE</scope>
</reference>
<sequence>MTRERGSAASARAPPVTCGESVRADAAARHRVTEPRAHELARENFHEKTKTVLQLTRRNSICYLLLFLLQLQVTI</sequence>
<dbReference type="Proteomes" id="UP000838756">
    <property type="component" value="Unassembled WGS sequence"/>
</dbReference>
<dbReference type="AlphaFoldDB" id="A0A8S4S9X3"/>
<evidence type="ECO:0000313" key="3">
    <source>
        <dbReference type="Proteomes" id="UP000838756"/>
    </source>
</evidence>
<proteinExistence type="predicted"/>
<keyword evidence="3" id="KW-1185">Reference proteome</keyword>
<accession>A0A8S4S9X3</accession>
<feature type="region of interest" description="Disordered" evidence="1">
    <location>
        <begin position="1"/>
        <end position="30"/>
    </location>
</feature>
<evidence type="ECO:0000313" key="2">
    <source>
        <dbReference type="EMBL" id="CAH2253945.1"/>
    </source>
</evidence>
<organism evidence="2 3">
    <name type="scientific">Pararge aegeria aegeria</name>
    <dbReference type="NCBI Taxonomy" id="348720"/>
    <lineage>
        <taxon>Eukaryota</taxon>
        <taxon>Metazoa</taxon>
        <taxon>Ecdysozoa</taxon>
        <taxon>Arthropoda</taxon>
        <taxon>Hexapoda</taxon>
        <taxon>Insecta</taxon>
        <taxon>Pterygota</taxon>
        <taxon>Neoptera</taxon>
        <taxon>Endopterygota</taxon>
        <taxon>Lepidoptera</taxon>
        <taxon>Glossata</taxon>
        <taxon>Ditrysia</taxon>
        <taxon>Papilionoidea</taxon>
        <taxon>Nymphalidae</taxon>
        <taxon>Satyrinae</taxon>
        <taxon>Satyrini</taxon>
        <taxon>Parargina</taxon>
        <taxon>Pararge</taxon>
    </lineage>
</organism>